<dbReference type="SUPFAM" id="SSF69593">
    <property type="entry name" value="Glycerol-3-phosphate (1)-acyltransferase"/>
    <property type="match status" value="1"/>
</dbReference>
<dbReference type="EMBL" id="CP092865">
    <property type="protein sequence ID" value="UYV65127.1"/>
    <property type="molecule type" value="Genomic_DNA"/>
</dbReference>
<dbReference type="Pfam" id="PF01553">
    <property type="entry name" value="Acyltransferase"/>
    <property type="match status" value="1"/>
</dbReference>
<evidence type="ECO:0000256" key="1">
    <source>
        <dbReference type="SAM" id="SignalP"/>
    </source>
</evidence>
<sequence length="195" mass="22200">MPVTLAIQMYISAAFLRLYRLWHAVPPCPKYDFWRPALYWVSLGWDYFGRLYYGYEVYGLENIPKDKGALIVFYHGALPMDWYLLAARYYLHKGRMMGCVVDKLLFKVPGWTEIMQVFNIQTGTVDSCSQFVGRGELLAVAPGGLREAQYGDDSYPIIWGTRCGFAKVALKAGVPIIPVFTRNIREAYGTLSIGK</sequence>
<organism evidence="3 4">
    <name type="scientific">Cordylochernes scorpioides</name>
    <dbReference type="NCBI Taxonomy" id="51811"/>
    <lineage>
        <taxon>Eukaryota</taxon>
        <taxon>Metazoa</taxon>
        <taxon>Ecdysozoa</taxon>
        <taxon>Arthropoda</taxon>
        <taxon>Chelicerata</taxon>
        <taxon>Arachnida</taxon>
        <taxon>Pseudoscorpiones</taxon>
        <taxon>Cheliferoidea</taxon>
        <taxon>Chernetidae</taxon>
        <taxon>Cordylochernes</taxon>
    </lineage>
</organism>
<feature type="domain" description="Phospholipid/glycerol acyltransferase" evidence="2">
    <location>
        <begin position="56"/>
        <end position="180"/>
    </location>
</feature>
<keyword evidence="1" id="KW-0732">Signal</keyword>
<dbReference type="PANTHER" id="PTHR22753:SF14">
    <property type="entry name" value="MONOACYLGLYCEROL_DIACYLGLYCEROL O-ACYLTRANSFERASE"/>
    <property type="match status" value="1"/>
</dbReference>
<dbReference type="Proteomes" id="UP001235939">
    <property type="component" value="Chromosome 03"/>
</dbReference>
<gene>
    <name evidence="3" type="ORF">LAZ67_3003216</name>
</gene>
<evidence type="ECO:0000259" key="2">
    <source>
        <dbReference type="Pfam" id="PF01553"/>
    </source>
</evidence>
<feature type="non-terminal residue" evidence="3">
    <location>
        <position position="1"/>
    </location>
</feature>
<name>A0ABY6K8G7_9ARAC</name>
<dbReference type="CDD" id="cd07987">
    <property type="entry name" value="LPLAT_MGAT-like"/>
    <property type="match status" value="1"/>
</dbReference>
<feature type="chain" id="PRO_5045307319" evidence="1">
    <location>
        <begin position="25"/>
        <end position="195"/>
    </location>
</feature>
<feature type="signal peptide" evidence="1">
    <location>
        <begin position="1"/>
        <end position="24"/>
    </location>
</feature>
<proteinExistence type="predicted"/>
<keyword evidence="4" id="KW-1185">Reference proteome</keyword>
<dbReference type="PANTHER" id="PTHR22753">
    <property type="entry name" value="TRANSMEMBRANE PROTEIN 68"/>
    <property type="match status" value="1"/>
</dbReference>
<reference evidence="3 4" key="1">
    <citation type="submission" date="2022-01" db="EMBL/GenBank/DDBJ databases">
        <title>A chromosomal length assembly of Cordylochernes scorpioides.</title>
        <authorList>
            <person name="Zeh D."/>
            <person name="Zeh J."/>
        </authorList>
    </citation>
    <scope>NUCLEOTIDE SEQUENCE [LARGE SCALE GENOMIC DNA]</scope>
    <source>
        <strain evidence="3">IN4F17</strain>
        <tissue evidence="3">Whole Body</tissue>
    </source>
</reference>
<evidence type="ECO:0000313" key="3">
    <source>
        <dbReference type="EMBL" id="UYV65127.1"/>
    </source>
</evidence>
<evidence type="ECO:0000313" key="4">
    <source>
        <dbReference type="Proteomes" id="UP001235939"/>
    </source>
</evidence>
<dbReference type="InterPro" id="IPR002123">
    <property type="entry name" value="Plipid/glycerol_acylTrfase"/>
</dbReference>
<protein>
    <submittedName>
        <fullName evidence="3">TMEM68</fullName>
    </submittedName>
</protein>
<accession>A0ABY6K8G7</accession>